<dbReference type="InterPro" id="IPR039340">
    <property type="entry name" value="Tfc4/TFIIIC-102/Sfc4"/>
</dbReference>
<dbReference type="Gene3D" id="1.25.40.10">
    <property type="entry name" value="Tetratricopeptide repeat domain"/>
    <property type="match status" value="1"/>
</dbReference>
<protein>
    <submittedName>
        <fullName evidence="1">General transcription factor IIIC, polypeptide 3</fullName>
    </submittedName>
</protein>
<dbReference type="SUPFAM" id="SSF48452">
    <property type="entry name" value="TPR-like"/>
    <property type="match status" value="1"/>
</dbReference>
<dbReference type="Pfam" id="PF13181">
    <property type="entry name" value="TPR_8"/>
    <property type="match status" value="1"/>
</dbReference>
<dbReference type="InterPro" id="IPR019734">
    <property type="entry name" value="TPR_rpt"/>
</dbReference>
<proteinExistence type="predicted"/>
<keyword evidence="2" id="KW-1185">Reference proteome</keyword>
<dbReference type="PANTHER" id="PTHR23082">
    <property type="entry name" value="TRANSCRIPTION INITIATION FACTOR IIIC TFIIIC , POLYPEPTIDE 3-RELATED"/>
    <property type="match status" value="1"/>
</dbReference>
<gene>
    <name evidence="1" type="primary">GTF3C3_2</name>
    <name evidence="1" type="ORF">ATANTOWER_026789</name>
</gene>
<evidence type="ECO:0000313" key="1">
    <source>
        <dbReference type="EMBL" id="MED6253330.1"/>
    </source>
</evidence>
<sequence length="107" mass="12420">MASQKYVAKRHAVLLQGFSFLWRYVELRGECQESMYNLGRALHQMGLTHLAIHYYQKALSLPAWKLDGIPDDQVDLRREIAFNLSLIYQASGNMEVARQLIRTYCTV</sequence>
<evidence type="ECO:0000313" key="2">
    <source>
        <dbReference type="Proteomes" id="UP001345963"/>
    </source>
</evidence>
<accession>A0ABU7BUV3</accession>
<name>A0ABU7BUV3_9TELE</name>
<dbReference type="EMBL" id="JAHUTI010065414">
    <property type="protein sequence ID" value="MED6253330.1"/>
    <property type="molecule type" value="Genomic_DNA"/>
</dbReference>
<reference evidence="1 2" key="1">
    <citation type="submission" date="2021-07" db="EMBL/GenBank/DDBJ databases">
        <authorList>
            <person name="Palmer J.M."/>
        </authorList>
    </citation>
    <scope>NUCLEOTIDE SEQUENCE [LARGE SCALE GENOMIC DNA]</scope>
    <source>
        <strain evidence="1 2">AT_MEX2019</strain>
        <tissue evidence="1">Muscle</tissue>
    </source>
</reference>
<dbReference type="InterPro" id="IPR011990">
    <property type="entry name" value="TPR-like_helical_dom_sf"/>
</dbReference>
<comment type="caution">
    <text evidence="1">The sequence shown here is derived from an EMBL/GenBank/DDBJ whole genome shotgun (WGS) entry which is preliminary data.</text>
</comment>
<dbReference type="PANTHER" id="PTHR23082:SF0">
    <property type="entry name" value="GENERAL TRANSCRIPTION FACTOR 3C POLYPEPTIDE 3"/>
    <property type="match status" value="1"/>
</dbReference>
<dbReference type="Proteomes" id="UP001345963">
    <property type="component" value="Unassembled WGS sequence"/>
</dbReference>
<organism evidence="1 2">
    <name type="scientific">Ataeniobius toweri</name>
    <dbReference type="NCBI Taxonomy" id="208326"/>
    <lineage>
        <taxon>Eukaryota</taxon>
        <taxon>Metazoa</taxon>
        <taxon>Chordata</taxon>
        <taxon>Craniata</taxon>
        <taxon>Vertebrata</taxon>
        <taxon>Euteleostomi</taxon>
        <taxon>Actinopterygii</taxon>
        <taxon>Neopterygii</taxon>
        <taxon>Teleostei</taxon>
        <taxon>Neoteleostei</taxon>
        <taxon>Acanthomorphata</taxon>
        <taxon>Ovalentaria</taxon>
        <taxon>Atherinomorphae</taxon>
        <taxon>Cyprinodontiformes</taxon>
        <taxon>Goodeidae</taxon>
        <taxon>Ataeniobius</taxon>
    </lineage>
</organism>